<dbReference type="OrthoDB" id="9809488at2"/>
<gene>
    <name evidence="2" type="ordered locus">EAT1b_1230</name>
</gene>
<dbReference type="InterPro" id="IPR011055">
    <property type="entry name" value="Dup_hybrid_motif"/>
</dbReference>
<dbReference type="GO" id="GO:0004222">
    <property type="term" value="F:metalloendopeptidase activity"/>
    <property type="evidence" value="ECO:0007669"/>
    <property type="project" value="TreeGrafter"/>
</dbReference>
<dbReference type="CDD" id="cd12797">
    <property type="entry name" value="M23_peptidase"/>
    <property type="match status" value="1"/>
</dbReference>
<dbReference type="RefSeq" id="WP_012727276.1">
    <property type="nucleotide sequence ID" value="NC_012673.1"/>
</dbReference>
<dbReference type="eggNOG" id="COG0739">
    <property type="taxonomic scope" value="Bacteria"/>
</dbReference>
<dbReference type="Pfam" id="PF01551">
    <property type="entry name" value="Peptidase_M23"/>
    <property type="match status" value="1"/>
</dbReference>
<proteinExistence type="predicted"/>
<sequence length="314" mass="36426">MHHEYKQFIHLFKDGQFDDIYHQMTDSCKSHYSMDTFHHEASSFHHGIRRYRLINEMVLNGNRYVLWSDFRKEKLLSVQFNRVNQIESIQMTVSSSSKETNLSTKNKYHLPFKEQWFVVSEGANVGMYLHEPIRKKRDGYDFLKTKDLQPYSRRKIGIDGSYAFGEQVLSPLDGTVYQVVDGLTDEPNTDHPFGNHVIIQHSNDEYSLLAHLENDSIGVNVGDTVKTKQLIGRCGRSGNTPEPRLHMRVMNHPDVDSATALPIRWKGRLRPVRGKVVTSREEEGWSYGIAALDFSELLLYIVQAIPRLFFRFFG</sequence>
<dbReference type="HOGENOM" id="CLU_068664_0_0_9"/>
<keyword evidence="3" id="KW-1185">Reference proteome</keyword>
<accession>C4KYJ4</accession>
<dbReference type="EMBL" id="CP001615">
    <property type="protein sequence ID" value="ACQ70157.1"/>
    <property type="molecule type" value="Genomic_DNA"/>
</dbReference>
<dbReference type="STRING" id="360911.EAT1b_1230"/>
<dbReference type="InterPro" id="IPR050570">
    <property type="entry name" value="Cell_wall_metabolism_enzyme"/>
</dbReference>
<protein>
    <submittedName>
        <fullName evidence="2">Peptidase M23</fullName>
    </submittedName>
</protein>
<reference evidence="2 3" key="1">
    <citation type="journal article" date="2011" name="J. Bacteriol.">
        <title>Complete genome sequence of the Thermophilic Bacterium Exiguobacterium sp. AT1b.</title>
        <authorList>
            <person name="Vishnivetskaya T.A."/>
            <person name="Lucas S."/>
            <person name="Copeland A."/>
            <person name="Lapidus A."/>
            <person name="Glavina Del Rio T."/>
            <person name="Dalin E."/>
            <person name="Tice H."/>
            <person name="Bruce D.C."/>
            <person name="Goodwin L.A."/>
            <person name="Pitluck S."/>
            <person name="Saunders E."/>
            <person name="Brettin T."/>
            <person name="Detter C."/>
            <person name="Han C."/>
            <person name="Larimer F."/>
            <person name="Land M.L."/>
            <person name="Hauser L.J."/>
            <person name="Kyrpides N.C."/>
            <person name="Ovchinnikova G."/>
            <person name="Kathariou S."/>
            <person name="Ramaley R.F."/>
            <person name="Rodrigues D.F."/>
            <person name="Hendrix C."/>
            <person name="Richardson P."/>
            <person name="Tiedje J.M."/>
        </authorList>
    </citation>
    <scope>NUCLEOTIDE SEQUENCE [LARGE SCALE GENOMIC DNA]</scope>
    <source>
        <strain evidence="3">ATCC BAA-1283 / AT1b</strain>
    </source>
</reference>
<evidence type="ECO:0000259" key="1">
    <source>
        <dbReference type="Pfam" id="PF01551"/>
    </source>
</evidence>
<feature type="domain" description="M23ase beta-sheet core" evidence="1">
    <location>
        <begin position="157"/>
        <end position="251"/>
    </location>
</feature>
<dbReference type="AlphaFoldDB" id="C4KYJ4"/>
<dbReference type="KEGG" id="eat:EAT1b_1230"/>
<dbReference type="PANTHER" id="PTHR21666:SF270">
    <property type="entry name" value="MUREIN HYDROLASE ACTIVATOR ENVC"/>
    <property type="match status" value="1"/>
</dbReference>
<dbReference type="PANTHER" id="PTHR21666">
    <property type="entry name" value="PEPTIDASE-RELATED"/>
    <property type="match status" value="1"/>
</dbReference>
<organism evidence="2 3">
    <name type="scientific">Exiguobacterium sp. (strain ATCC BAA-1283 / AT1b)</name>
    <dbReference type="NCBI Taxonomy" id="360911"/>
    <lineage>
        <taxon>Bacteria</taxon>
        <taxon>Bacillati</taxon>
        <taxon>Bacillota</taxon>
        <taxon>Bacilli</taxon>
        <taxon>Bacillales</taxon>
        <taxon>Bacillales Family XII. Incertae Sedis</taxon>
        <taxon>Exiguobacterium</taxon>
    </lineage>
</organism>
<name>C4KYJ4_EXISA</name>
<dbReference type="Gene3D" id="2.70.70.10">
    <property type="entry name" value="Glucose Permease (Domain IIA)"/>
    <property type="match status" value="1"/>
</dbReference>
<evidence type="ECO:0000313" key="3">
    <source>
        <dbReference type="Proteomes" id="UP000000716"/>
    </source>
</evidence>
<evidence type="ECO:0000313" key="2">
    <source>
        <dbReference type="EMBL" id="ACQ70157.1"/>
    </source>
</evidence>
<dbReference type="SUPFAM" id="SSF51261">
    <property type="entry name" value="Duplicated hybrid motif"/>
    <property type="match status" value="1"/>
</dbReference>
<dbReference type="InterPro" id="IPR016047">
    <property type="entry name" value="M23ase_b-sheet_dom"/>
</dbReference>
<dbReference type="Proteomes" id="UP000000716">
    <property type="component" value="Chromosome"/>
</dbReference>